<protein>
    <submittedName>
        <fullName evidence="2">Uncharacterized protein</fullName>
    </submittedName>
</protein>
<evidence type="ECO:0000313" key="3">
    <source>
        <dbReference type="Proteomes" id="UP000765509"/>
    </source>
</evidence>
<organism evidence="2 3">
    <name type="scientific">Austropuccinia psidii MF-1</name>
    <dbReference type="NCBI Taxonomy" id="1389203"/>
    <lineage>
        <taxon>Eukaryota</taxon>
        <taxon>Fungi</taxon>
        <taxon>Dikarya</taxon>
        <taxon>Basidiomycota</taxon>
        <taxon>Pucciniomycotina</taxon>
        <taxon>Pucciniomycetes</taxon>
        <taxon>Pucciniales</taxon>
        <taxon>Sphaerophragmiaceae</taxon>
        <taxon>Austropuccinia</taxon>
    </lineage>
</organism>
<dbReference type="Proteomes" id="UP000765509">
    <property type="component" value="Unassembled WGS sequence"/>
</dbReference>
<keyword evidence="3" id="KW-1185">Reference proteome</keyword>
<gene>
    <name evidence="2" type="ORF">O181_013298</name>
</gene>
<proteinExistence type="predicted"/>
<accession>A0A9Q3BYF1</accession>
<name>A0A9Q3BYF1_9BASI</name>
<comment type="caution">
    <text evidence="2">The sequence shown here is derived from an EMBL/GenBank/DDBJ whole genome shotgun (WGS) entry which is preliminary data.</text>
</comment>
<dbReference type="AlphaFoldDB" id="A0A9Q3BYF1"/>
<evidence type="ECO:0000313" key="2">
    <source>
        <dbReference type="EMBL" id="MBW0473583.1"/>
    </source>
</evidence>
<dbReference type="EMBL" id="AVOT02003457">
    <property type="protein sequence ID" value="MBW0473583.1"/>
    <property type="molecule type" value="Genomic_DNA"/>
</dbReference>
<evidence type="ECO:0000256" key="1">
    <source>
        <dbReference type="SAM" id="MobiDB-lite"/>
    </source>
</evidence>
<feature type="compositionally biased region" description="Polar residues" evidence="1">
    <location>
        <begin position="44"/>
        <end position="58"/>
    </location>
</feature>
<feature type="region of interest" description="Disordered" evidence="1">
    <location>
        <begin position="1"/>
        <end position="58"/>
    </location>
</feature>
<feature type="region of interest" description="Disordered" evidence="1">
    <location>
        <begin position="235"/>
        <end position="276"/>
    </location>
</feature>
<reference evidence="2" key="1">
    <citation type="submission" date="2021-03" db="EMBL/GenBank/DDBJ databases">
        <title>Draft genome sequence of rust myrtle Austropuccinia psidii MF-1, a brazilian biotype.</title>
        <authorList>
            <person name="Quecine M.C."/>
            <person name="Pachon D.M.R."/>
            <person name="Bonatelli M.L."/>
            <person name="Correr F.H."/>
            <person name="Franceschini L.M."/>
            <person name="Leite T.F."/>
            <person name="Margarido G.R.A."/>
            <person name="Almeida C.A."/>
            <person name="Ferrarezi J.A."/>
            <person name="Labate C.A."/>
        </authorList>
    </citation>
    <scope>NUCLEOTIDE SEQUENCE</scope>
    <source>
        <strain evidence="2">MF-1</strain>
    </source>
</reference>
<feature type="compositionally biased region" description="Polar residues" evidence="1">
    <location>
        <begin position="1"/>
        <end position="20"/>
    </location>
</feature>
<sequence length="314" mass="36492">MEHGQQEVQPSITLGQTWSKLQEDMSQGDRLQRPYGNHQRLTRNRPNQLSSGFTPFRNQTISGQESVFIKTPGSFQEKTRMKGQKQDLFQPKAGRVRPNDPAPVVLGQRSIQELKIVVHNARISSDALWLQMAQYAVKTQKQFLELHKSHDRMKKLTASMEKIVKALQEVHAQLSKPYEEINQRPNQVFEEHHHCKRDMDFLYQDSNKLFNVYQIMKPQPQGHVLDNPYHQEDIKSDAFLDNKERTPSQYEDRENMSYSEKEELKQLPERSSWPKLSGTGEYDHMELIDVPSCHNDVFQTSAKGTLAEKPIKPV</sequence>
<feature type="compositionally biased region" description="Basic and acidic residues" evidence="1">
    <location>
        <begin position="235"/>
        <end position="268"/>
    </location>
</feature>